<feature type="domain" description="HTH merR-type" evidence="3">
    <location>
        <begin position="5"/>
        <end position="72"/>
    </location>
</feature>
<dbReference type="GO" id="GO:0016747">
    <property type="term" value="F:acyltransferase activity, transferring groups other than amino-acyl groups"/>
    <property type="evidence" value="ECO:0007669"/>
    <property type="project" value="InterPro"/>
</dbReference>
<dbReference type="Proteomes" id="UP000316096">
    <property type="component" value="Unassembled WGS sequence"/>
</dbReference>
<dbReference type="InterPro" id="IPR047057">
    <property type="entry name" value="MerR_fam"/>
</dbReference>
<keyword evidence="1 5" id="KW-0238">DNA-binding</keyword>
<dbReference type="PROSITE" id="PS50937">
    <property type="entry name" value="HTH_MERR_2"/>
    <property type="match status" value="1"/>
</dbReference>
<reference evidence="5 6" key="1">
    <citation type="submission" date="2019-06" db="EMBL/GenBank/DDBJ databases">
        <title>Sequencing the genomes of 1000 actinobacteria strains.</title>
        <authorList>
            <person name="Klenk H.-P."/>
        </authorList>
    </citation>
    <scope>NUCLEOTIDE SEQUENCE [LARGE SCALE GENOMIC DNA]</scope>
    <source>
        <strain evidence="5 6">DSM 102200</strain>
    </source>
</reference>
<dbReference type="PANTHER" id="PTHR30204:SF93">
    <property type="entry name" value="HTH MERR-TYPE DOMAIN-CONTAINING PROTEIN"/>
    <property type="match status" value="1"/>
</dbReference>
<feature type="coiled-coil region" evidence="2">
    <location>
        <begin position="70"/>
        <end position="97"/>
    </location>
</feature>
<dbReference type="InterPro" id="IPR016181">
    <property type="entry name" value="Acyl_CoA_acyltransferase"/>
</dbReference>
<dbReference type="GO" id="GO:0003677">
    <property type="term" value="F:DNA binding"/>
    <property type="evidence" value="ECO:0007669"/>
    <property type="project" value="UniProtKB-KW"/>
</dbReference>
<dbReference type="PROSITE" id="PS51186">
    <property type="entry name" value="GNAT"/>
    <property type="match status" value="1"/>
</dbReference>
<name>A0A543CP23_9ACTN</name>
<dbReference type="SUPFAM" id="SSF55729">
    <property type="entry name" value="Acyl-CoA N-acyltransferases (Nat)"/>
    <property type="match status" value="1"/>
</dbReference>
<dbReference type="PRINTS" id="PR00040">
    <property type="entry name" value="HTHMERR"/>
</dbReference>
<gene>
    <name evidence="5" type="ORF">FB559_4486</name>
</gene>
<accession>A0A543CP23</accession>
<dbReference type="PANTHER" id="PTHR30204">
    <property type="entry name" value="REDOX-CYCLING DRUG-SENSING TRANSCRIPTIONAL ACTIVATOR SOXR"/>
    <property type="match status" value="1"/>
</dbReference>
<organism evidence="5 6">
    <name type="scientific">Actinoallomurus bryophytorum</name>
    <dbReference type="NCBI Taxonomy" id="1490222"/>
    <lineage>
        <taxon>Bacteria</taxon>
        <taxon>Bacillati</taxon>
        <taxon>Actinomycetota</taxon>
        <taxon>Actinomycetes</taxon>
        <taxon>Streptosporangiales</taxon>
        <taxon>Thermomonosporaceae</taxon>
        <taxon>Actinoallomurus</taxon>
    </lineage>
</organism>
<dbReference type="Pfam" id="PF13411">
    <property type="entry name" value="MerR_1"/>
    <property type="match status" value="1"/>
</dbReference>
<dbReference type="EMBL" id="VFOZ01000001">
    <property type="protein sequence ID" value="TQL98852.1"/>
    <property type="molecule type" value="Genomic_DNA"/>
</dbReference>
<dbReference type="CDD" id="cd04301">
    <property type="entry name" value="NAT_SF"/>
    <property type="match status" value="1"/>
</dbReference>
<evidence type="ECO:0000256" key="1">
    <source>
        <dbReference type="ARBA" id="ARBA00023125"/>
    </source>
</evidence>
<evidence type="ECO:0000259" key="4">
    <source>
        <dbReference type="PROSITE" id="PS51186"/>
    </source>
</evidence>
<dbReference type="AlphaFoldDB" id="A0A543CP23"/>
<keyword evidence="2" id="KW-0175">Coiled coil</keyword>
<dbReference type="SMART" id="SM00422">
    <property type="entry name" value="HTH_MERR"/>
    <property type="match status" value="1"/>
</dbReference>
<dbReference type="Pfam" id="PF00583">
    <property type="entry name" value="Acetyltransf_1"/>
    <property type="match status" value="1"/>
</dbReference>
<comment type="caution">
    <text evidence="5">The sequence shown here is derived from an EMBL/GenBank/DDBJ whole genome shotgun (WGS) entry which is preliminary data.</text>
</comment>
<dbReference type="Gene3D" id="1.10.1660.10">
    <property type="match status" value="1"/>
</dbReference>
<evidence type="ECO:0000313" key="5">
    <source>
        <dbReference type="EMBL" id="TQL98852.1"/>
    </source>
</evidence>
<dbReference type="SUPFAM" id="SSF46955">
    <property type="entry name" value="Putative DNA-binding domain"/>
    <property type="match status" value="1"/>
</dbReference>
<dbReference type="CDD" id="cd00592">
    <property type="entry name" value="HTH_MerR-like"/>
    <property type="match status" value="1"/>
</dbReference>
<dbReference type="OrthoDB" id="572496at2"/>
<feature type="domain" description="N-acetyltransferase" evidence="4">
    <location>
        <begin position="315"/>
        <end position="465"/>
    </location>
</feature>
<dbReference type="RefSeq" id="WP_141957406.1">
    <property type="nucleotide sequence ID" value="NZ_VFOZ01000001.1"/>
</dbReference>
<proteinExistence type="predicted"/>
<dbReference type="InterPro" id="IPR000551">
    <property type="entry name" value="MerR-type_HTH_dom"/>
</dbReference>
<dbReference type="Gene3D" id="3.40.630.30">
    <property type="match status" value="1"/>
</dbReference>
<keyword evidence="6" id="KW-1185">Reference proteome</keyword>
<dbReference type="InterPro" id="IPR009061">
    <property type="entry name" value="DNA-bd_dom_put_sf"/>
</dbReference>
<evidence type="ECO:0000313" key="6">
    <source>
        <dbReference type="Proteomes" id="UP000316096"/>
    </source>
</evidence>
<evidence type="ECO:0000259" key="3">
    <source>
        <dbReference type="PROSITE" id="PS50937"/>
    </source>
</evidence>
<dbReference type="InterPro" id="IPR000182">
    <property type="entry name" value="GNAT_dom"/>
</dbReference>
<evidence type="ECO:0000256" key="2">
    <source>
        <dbReference type="SAM" id="Coils"/>
    </source>
</evidence>
<sequence length="482" mass="52905">MSLRTIGQVARLSGLPVPTVRFYSDAGLVPPVDRTPGGYRLYDEEALSRLELIRTLRDLGVDLATITRVLTGARTLAEVARRQAEALETQIQTLRVRQAVLAYVAARGTDAAGLARVNRLARLSDEQRRVLVSDLIDEAAGGLDLEPGFAARVRLLPGLPAEAAPEQIEAWIELAHLVGDAGFRAGVRRAFERHAADRASGADRGDPESWRRAENAVLKLAGAARDRGLSPVSAEARPVAEELAAVFAAAHRREDDAEFRAWLTGRIRVGADPDVSRYWRLLALVNGEEGRPDPVPAARWFLAALTGPWRDNGAMRIRAVRDDELPILRDIEWAAGESFRAIGMPEIADDEPFPLDVLAGYRRAGRAWVAVSDSDRPVAYLVADLVDGNLHVEQVSVHPDSARRGVGRSLLDHLAGLATADGIAALTLTTFTEVPWNAPYYERCGFRCLDEAELTPGLRELRDREAAHGLHRWPRVCMRRDL</sequence>
<protein>
    <submittedName>
        <fullName evidence="5">DNA-binding transcriptional MerR regulator</fullName>
    </submittedName>
</protein>
<dbReference type="GO" id="GO:0003700">
    <property type="term" value="F:DNA-binding transcription factor activity"/>
    <property type="evidence" value="ECO:0007669"/>
    <property type="project" value="InterPro"/>
</dbReference>